<sequence>PNPEKGPDEGAKSDDLIPTPNQGKKPDESKKK</sequence>
<dbReference type="AlphaFoldDB" id="A0A0F9FLX2"/>
<evidence type="ECO:0000313" key="2">
    <source>
        <dbReference type="EMBL" id="KKL58270.1"/>
    </source>
</evidence>
<comment type="caution">
    <text evidence="2">The sequence shown here is derived from an EMBL/GenBank/DDBJ whole genome shotgun (WGS) entry which is preliminary data.</text>
</comment>
<feature type="compositionally biased region" description="Basic and acidic residues" evidence="1">
    <location>
        <begin position="1"/>
        <end position="15"/>
    </location>
</feature>
<reference evidence="2" key="1">
    <citation type="journal article" date="2015" name="Nature">
        <title>Complex archaea that bridge the gap between prokaryotes and eukaryotes.</title>
        <authorList>
            <person name="Spang A."/>
            <person name="Saw J.H."/>
            <person name="Jorgensen S.L."/>
            <person name="Zaremba-Niedzwiedzka K."/>
            <person name="Martijn J."/>
            <person name="Lind A.E."/>
            <person name="van Eijk R."/>
            <person name="Schleper C."/>
            <person name="Guy L."/>
            <person name="Ettema T.J."/>
        </authorList>
    </citation>
    <scope>NUCLEOTIDE SEQUENCE</scope>
</reference>
<name>A0A0F9FLX2_9ZZZZ</name>
<proteinExistence type="predicted"/>
<feature type="non-terminal residue" evidence="2">
    <location>
        <position position="1"/>
    </location>
</feature>
<evidence type="ECO:0000256" key="1">
    <source>
        <dbReference type="SAM" id="MobiDB-lite"/>
    </source>
</evidence>
<accession>A0A0F9FLX2</accession>
<feature type="region of interest" description="Disordered" evidence="1">
    <location>
        <begin position="1"/>
        <end position="32"/>
    </location>
</feature>
<protein>
    <submittedName>
        <fullName evidence="2">Uncharacterized protein</fullName>
    </submittedName>
</protein>
<organism evidence="2">
    <name type="scientific">marine sediment metagenome</name>
    <dbReference type="NCBI Taxonomy" id="412755"/>
    <lineage>
        <taxon>unclassified sequences</taxon>
        <taxon>metagenomes</taxon>
        <taxon>ecological metagenomes</taxon>
    </lineage>
</organism>
<dbReference type="EMBL" id="LAZR01029882">
    <property type="protein sequence ID" value="KKL58270.1"/>
    <property type="molecule type" value="Genomic_DNA"/>
</dbReference>
<gene>
    <name evidence="2" type="ORF">LCGC14_2227080</name>
</gene>